<dbReference type="PANTHER" id="PTHR43207">
    <property type="entry name" value="AROGENATE DEHYDROGENASE-RELATED"/>
    <property type="match status" value="1"/>
</dbReference>
<dbReference type="Gene3D" id="3.40.50.720">
    <property type="entry name" value="NAD(P)-binding Rossmann-like Domain"/>
    <property type="match status" value="2"/>
</dbReference>
<dbReference type="AlphaFoldDB" id="A0A834SLY6"/>
<dbReference type="Pfam" id="PF26213">
    <property type="entry name" value="TYRAAT1_C"/>
    <property type="match status" value="2"/>
</dbReference>
<organism evidence="3 4">
    <name type="scientific">Senna tora</name>
    <dbReference type="NCBI Taxonomy" id="362788"/>
    <lineage>
        <taxon>Eukaryota</taxon>
        <taxon>Viridiplantae</taxon>
        <taxon>Streptophyta</taxon>
        <taxon>Embryophyta</taxon>
        <taxon>Tracheophyta</taxon>
        <taxon>Spermatophyta</taxon>
        <taxon>Magnoliopsida</taxon>
        <taxon>eudicotyledons</taxon>
        <taxon>Gunneridae</taxon>
        <taxon>Pentapetalae</taxon>
        <taxon>rosids</taxon>
        <taxon>fabids</taxon>
        <taxon>Fabales</taxon>
        <taxon>Fabaceae</taxon>
        <taxon>Caesalpinioideae</taxon>
        <taxon>Cassia clade</taxon>
        <taxon>Senna</taxon>
    </lineage>
</organism>
<sequence length="667" mass="75496">MLSVSAFHPSPVKLRPSLYSISCPIPSSLSPSLNRRIPSRRALSVRSIDAAQLYDYESKLAVEFQNAQKLKIAIIGFGNFGQFLARTLVRQGHDVLAHSRSDYSHTARRLGVSFFPNPDDLCEEHPEIILLCTSIISTEQVLLSLPLQRLKRSTLVVDVLSVKEFPKNLLLEALPSDFDIICSHPMFGPESARRGWSGLTFVYDKVRIGDEESKIARCEKFLNIFAREGCRMVEMTCADHDRYSAESQFITHTVGRVLEMLMLESTPINTKGYESLLELVDNTSGDSFDLYYGLFMFNKNSLEMLERLDLAFEALRKQLIGRLHDVVRKQFFDNAGKMQNGNHVVLNNAQNGAPLLLSSKESSDVARLYKSNNSSQFDENSKLKIAIIGFGNFGQFLAKTIVRQGHKVSAYSRTDYSDVAQELGVSYFNDADDLCEQHPEVILLCTSILSTEKVLKSLPVQRLKRSTLFVDVLSVKEFPRNLFLQHLPPCFDILCTHPMFGPESGKNGWKGLPFVFDKVRVGNDELRLSRCARFLDIFASEGCQMVEMSCAQHDWHAAGSQFITHTTGRFLEKLGLEATPINTKGYETLLSLVENTAGDSFDLYYGLFMYNINAMEQLQRLDLAFESLKKQLFGRLHGVYRKQLFENTEQLHDMPKRPLLPETSEVK</sequence>
<evidence type="ECO:0000313" key="4">
    <source>
        <dbReference type="Proteomes" id="UP000634136"/>
    </source>
</evidence>
<dbReference type="Proteomes" id="UP000634136">
    <property type="component" value="Unassembled WGS sequence"/>
</dbReference>
<name>A0A834SLY6_9FABA</name>
<dbReference type="InterPro" id="IPR045011">
    <property type="entry name" value="TYRAAT1/2"/>
</dbReference>
<proteinExistence type="predicted"/>
<dbReference type="GO" id="GO:0004665">
    <property type="term" value="F:prephenate dehydrogenase (NADP+) activity"/>
    <property type="evidence" value="ECO:0007669"/>
    <property type="project" value="InterPro"/>
</dbReference>
<dbReference type="OrthoDB" id="2414662at2759"/>
<dbReference type="InterPro" id="IPR059064">
    <property type="entry name" value="TYRAAT2_C"/>
</dbReference>
<evidence type="ECO:0000313" key="3">
    <source>
        <dbReference type="EMBL" id="KAF7806454.1"/>
    </source>
</evidence>
<dbReference type="InterPro" id="IPR003099">
    <property type="entry name" value="Prephen_DH"/>
</dbReference>
<dbReference type="GO" id="GO:0033730">
    <property type="term" value="F:arogenate dehydrogenase (NADP+) activity"/>
    <property type="evidence" value="ECO:0007669"/>
    <property type="project" value="InterPro"/>
</dbReference>
<evidence type="ECO:0000259" key="2">
    <source>
        <dbReference type="PROSITE" id="PS51176"/>
    </source>
</evidence>
<feature type="domain" description="Prephenate/arogenate dehydrogenase" evidence="2">
    <location>
        <begin position="383"/>
        <end position="662"/>
    </location>
</feature>
<reference evidence="3" key="1">
    <citation type="submission" date="2020-09" db="EMBL/GenBank/DDBJ databases">
        <title>Genome-Enabled Discovery of Anthraquinone Biosynthesis in Senna tora.</title>
        <authorList>
            <person name="Kang S.-H."/>
            <person name="Pandey R.P."/>
            <person name="Lee C.-M."/>
            <person name="Sim J.-S."/>
            <person name="Jeong J.-T."/>
            <person name="Choi B.-S."/>
            <person name="Jung M."/>
            <person name="Ginzburg D."/>
            <person name="Zhao K."/>
            <person name="Won S.Y."/>
            <person name="Oh T.-J."/>
            <person name="Yu Y."/>
            <person name="Kim N.-H."/>
            <person name="Lee O.R."/>
            <person name="Lee T.-H."/>
            <person name="Bashyal P."/>
            <person name="Kim T.-S."/>
            <person name="Lee W.-H."/>
            <person name="Kawkins C."/>
            <person name="Kim C.-K."/>
            <person name="Kim J.S."/>
            <person name="Ahn B.O."/>
            <person name="Rhee S.Y."/>
            <person name="Sohng J.K."/>
        </authorList>
    </citation>
    <scope>NUCLEOTIDE SEQUENCE</scope>
    <source>
        <tissue evidence="3">Leaf</tissue>
    </source>
</reference>
<dbReference type="EMBL" id="JAAIUW010000012">
    <property type="protein sequence ID" value="KAF7806454.1"/>
    <property type="molecule type" value="Genomic_DNA"/>
</dbReference>
<feature type="domain" description="Prephenate/arogenate dehydrogenase" evidence="2">
    <location>
        <begin position="70"/>
        <end position="349"/>
    </location>
</feature>
<dbReference type="SUPFAM" id="SSF51735">
    <property type="entry name" value="NAD(P)-binding Rossmann-fold domains"/>
    <property type="match status" value="2"/>
</dbReference>
<dbReference type="GO" id="GO:0006571">
    <property type="term" value="P:tyrosine biosynthetic process"/>
    <property type="evidence" value="ECO:0007669"/>
    <property type="project" value="InterPro"/>
</dbReference>
<dbReference type="GO" id="GO:0008977">
    <property type="term" value="F:prephenate dehydrogenase (NAD+) activity"/>
    <property type="evidence" value="ECO:0007669"/>
    <property type="project" value="InterPro"/>
</dbReference>
<dbReference type="PANTHER" id="PTHR43207:SF8">
    <property type="entry name" value="AROGENATE DEHYDROGENASE 1, CHLOROPLASTIC"/>
    <property type="match status" value="1"/>
</dbReference>
<protein>
    <submittedName>
        <fullName evidence="3">Arogenate dehydrogenase 1, chloroplastic-like</fullName>
    </submittedName>
</protein>
<comment type="caution">
    <text evidence="3">The sequence shown here is derived from an EMBL/GenBank/DDBJ whole genome shotgun (WGS) entry which is preliminary data.</text>
</comment>
<dbReference type="InterPro" id="IPR028939">
    <property type="entry name" value="P5C_Rdtase_cat_N"/>
</dbReference>
<dbReference type="PROSITE" id="PS51176">
    <property type="entry name" value="PDH_ADH"/>
    <property type="match status" value="2"/>
</dbReference>
<accession>A0A834SLY6</accession>
<keyword evidence="4" id="KW-1185">Reference proteome</keyword>
<evidence type="ECO:0000256" key="1">
    <source>
        <dbReference type="ARBA" id="ARBA00023002"/>
    </source>
</evidence>
<dbReference type="Pfam" id="PF03807">
    <property type="entry name" value="F420_oxidored"/>
    <property type="match status" value="2"/>
</dbReference>
<keyword evidence="1" id="KW-0560">Oxidoreductase</keyword>
<gene>
    <name evidence="3" type="ORF">G2W53_038615</name>
</gene>
<dbReference type="InterPro" id="IPR036291">
    <property type="entry name" value="NAD(P)-bd_dom_sf"/>
</dbReference>